<evidence type="ECO:0000313" key="3">
    <source>
        <dbReference type="EMBL" id="TSE29484.1"/>
    </source>
</evidence>
<dbReference type="Proteomes" id="UP000317763">
    <property type="component" value="Unassembled WGS sequence"/>
</dbReference>
<proteinExistence type="predicted"/>
<gene>
    <name evidence="3" type="ORF">Ttaiw_02293</name>
</gene>
<evidence type="ECO:0000256" key="1">
    <source>
        <dbReference type="ARBA" id="ARBA00023125"/>
    </source>
</evidence>
<dbReference type="InterPro" id="IPR010095">
    <property type="entry name" value="Cas12f1-like_TNB"/>
</dbReference>
<comment type="caution">
    <text evidence="3">The sequence shown here is derived from an EMBL/GenBank/DDBJ whole genome shotgun (WGS) entry which is preliminary data.</text>
</comment>
<accession>A0A554X0X0</accession>
<protein>
    <submittedName>
        <fullName evidence="3">Putative transposase DNA-binding domain protein</fullName>
    </submittedName>
</protein>
<reference evidence="3 4" key="1">
    <citation type="submission" date="2019-07" db="EMBL/GenBank/DDBJ databases">
        <title>Tepidimonas taiwanensis I1-1 draft genome.</title>
        <authorList>
            <person name="Da Costa M.S."/>
            <person name="Froufe H.J.C."/>
            <person name="Egas C."/>
            <person name="Albuquerque L."/>
        </authorList>
    </citation>
    <scope>NUCLEOTIDE SEQUENCE [LARGE SCALE GENOMIC DNA]</scope>
    <source>
        <strain evidence="3 4">I1-1</strain>
    </source>
</reference>
<feature type="domain" description="Cas12f1-like TNB" evidence="2">
    <location>
        <begin position="6"/>
        <end position="67"/>
    </location>
</feature>
<keyword evidence="4" id="KW-1185">Reference proteome</keyword>
<keyword evidence="1 3" id="KW-0238">DNA-binding</keyword>
<organism evidence="3 4">
    <name type="scientific">Tepidimonas taiwanensis</name>
    <dbReference type="NCBI Taxonomy" id="307486"/>
    <lineage>
        <taxon>Bacteria</taxon>
        <taxon>Pseudomonadati</taxon>
        <taxon>Pseudomonadota</taxon>
        <taxon>Betaproteobacteria</taxon>
        <taxon>Burkholderiales</taxon>
        <taxon>Tepidimonas</taxon>
    </lineage>
</organism>
<name>A0A554X0X0_9BURK</name>
<dbReference type="RefSeq" id="WP_224440991.1">
    <property type="nucleotide sequence ID" value="NZ_CP083911.1"/>
</dbReference>
<dbReference type="Pfam" id="PF07282">
    <property type="entry name" value="Cas12f1-like_TNB"/>
    <property type="match status" value="1"/>
</dbReference>
<dbReference type="EMBL" id="VJOM01000034">
    <property type="protein sequence ID" value="TSE29484.1"/>
    <property type="molecule type" value="Genomic_DNA"/>
</dbReference>
<evidence type="ECO:0000259" key="2">
    <source>
        <dbReference type="Pfam" id="PF07282"/>
    </source>
</evidence>
<dbReference type="AlphaFoldDB" id="A0A554X0X0"/>
<sequence>MNFSGTTQYKAAMRGGEVVVADRFYASSKTCSACEHKLDVLPLSVRRWTCPACGATHDRDINAAINLKTMAQSCGVMGSVAQARGSYACGEAGSGARRKAA</sequence>
<dbReference type="GO" id="GO:0003677">
    <property type="term" value="F:DNA binding"/>
    <property type="evidence" value="ECO:0007669"/>
    <property type="project" value="UniProtKB-KW"/>
</dbReference>
<evidence type="ECO:0000313" key="4">
    <source>
        <dbReference type="Proteomes" id="UP000317763"/>
    </source>
</evidence>